<evidence type="ECO:0000313" key="3">
    <source>
        <dbReference type="Proteomes" id="UP000199651"/>
    </source>
</evidence>
<keyword evidence="3" id="KW-1185">Reference proteome</keyword>
<feature type="region of interest" description="Disordered" evidence="1">
    <location>
        <begin position="24"/>
        <end position="43"/>
    </location>
</feature>
<reference evidence="3" key="1">
    <citation type="submission" date="2016-10" db="EMBL/GenBank/DDBJ databases">
        <authorList>
            <person name="Varghese N."/>
            <person name="Submissions S."/>
        </authorList>
    </citation>
    <scope>NUCLEOTIDE SEQUENCE [LARGE SCALE GENOMIC DNA]</scope>
    <source>
        <strain evidence="3">IBRC-M 10655</strain>
    </source>
</reference>
<evidence type="ECO:0000313" key="2">
    <source>
        <dbReference type="EMBL" id="SDP31547.1"/>
    </source>
</evidence>
<gene>
    <name evidence="2" type="ORF">SAMN05192558_10870</name>
</gene>
<dbReference type="Proteomes" id="UP000199651">
    <property type="component" value="Unassembled WGS sequence"/>
</dbReference>
<dbReference type="AlphaFoldDB" id="A0A1H0RQ28"/>
<organism evidence="2 3">
    <name type="scientific">Actinokineospora alba</name>
    <dbReference type="NCBI Taxonomy" id="504798"/>
    <lineage>
        <taxon>Bacteria</taxon>
        <taxon>Bacillati</taxon>
        <taxon>Actinomycetota</taxon>
        <taxon>Actinomycetes</taxon>
        <taxon>Pseudonocardiales</taxon>
        <taxon>Pseudonocardiaceae</taxon>
        <taxon>Actinokineospora</taxon>
    </lineage>
</organism>
<dbReference type="PROSITE" id="PS51257">
    <property type="entry name" value="PROKAR_LIPOPROTEIN"/>
    <property type="match status" value="1"/>
</dbReference>
<dbReference type="STRING" id="504798.SAMN05421871_11370"/>
<dbReference type="InterPro" id="IPR024520">
    <property type="entry name" value="DUF3558"/>
</dbReference>
<name>A0A1H0RQ28_9PSEU</name>
<protein>
    <recommendedName>
        <fullName evidence="4">DUF3558 domain-containing protein</fullName>
    </recommendedName>
</protein>
<evidence type="ECO:0008006" key="4">
    <source>
        <dbReference type="Google" id="ProtNLM"/>
    </source>
</evidence>
<sequence length="209" mass="21825">MSKRMGGLAAIMILVGLTACTEQRSPRPASTSQSTTAAGPVRTAPAVDEPISLGELWKSPCGLIKVFKLEDYGFGDEDDGRPYPDGSGSACVWTATKGAGAGTATLVMVAYPNHDILGETYRTAPADATAFKPSTLTLPQLPAAYVADTPTSCSYVVGFSATQGIKVTYTAPEAFEEQDIKKRCAIPYSAAAGVVSMIRPPRSGVPTTR</sequence>
<dbReference type="Pfam" id="PF12079">
    <property type="entry name" value="DUF3558"/>
    <property type="match status" value="1"/>
</dbReference>
<feature type="compositionally biased region" description="Polar residues" evidence="1">
    <location>
        <begin position="24"/>
        <end position="37"/>
    </location>
</feature>
<accession>A0A1H0RQ28</accession>
<proteinExistence type="predicted"/>
<evidence type="ECO:0000256" key="1">
    <source>
        <dbReference type="SAM" id="MobiDB-lite"/>
    </source>
</evidence>
<dbReference type="EMBL" id="FNJB01000008">
    <property type="protein sequence ID" value="SDP31547.1"/>
    <property type="molecule type" value="Genomic_DNA"/>
</dbReference>